<dbReference type="Proteomes" id="UP000054516">
    <property type="component" value="Unassembled WGS sequence"/>
</dbReference>
<gene>
    <name evidence="3" type="ORF">SAMD00023353_0402850</name>
</gene>
<dbReference type="Pfam" id="PF15055">
    <property type="entry name" value="DMAC1_Dmo2"/>
    <property type="match status" value="1"/>
</dbReference>
<dbReference type="InterPro" id="IPR028036">
    <property type="entry name" value="DMAC1-like_dom"/>
</dbReference>
<proteinExistence type="predicted"/>
<keyword evidence="4" id="KW-1185">Reference proteome</keyword>
<dbReference type="EMBL" id="DF977449">
    <property type="protein sequence ID" value="GAW25311.1"/>
    <property type="molecule type" value="Genomic_DNA"/>
</dbReference>
<dbReference type="PANTHER" id="PTHR28048:SF1">
    <property type="entry name" value="ACR195WP"/>
    <property type="match status" value="1"/>
</dbReference>
<dbReference type="OrthoDB" id="6604875at2759"/>
<accession>A0A1S8A5G8</accession>
<dbReference type="PANTHER" id="PTHR28048">
    <property type="entry name" value="ACR195WP"/>
    <property type="match status" value="1"/>
</dbReference>
<evidence type="ECO:0000313" key="4">
    <source>
        <dbReference type="Proteomes" id="UP000054516"/>
    </source>
</evidence>
<dbReference type="OMA" id="KSIFGMR"/>
<dbReference type="InterPro" id="IPR053092">
    <property type="entry name" value="Mitochondrial_unc_protein"/>
</dbReference>
<dbReference type="AlphaFoldDB" id="A0A1S8A5G8"/>
<dbReference type="GO" id="GO:0004527">
    <property type="term" value="F:exonuclease activity"/>
    <property type="evidence" value="ECO:0007669"/>
    <property type="project" value="UniProtKB-KW"/>
</dbReference>
<feature type="domain" description="Distal membrane-arm assembly complex protein 1-like" evidence="2">
    <location>
        <begin position="29"/>
        <end position="61"/>
    </location>
</feature>
<keyword evidence="1" id="KW-0472">Membrane</keyword>
<keyword evidence="3" id="KW-0269">Exonuclease</keyword>
<feature type="transmembrane region" description="Helical" evidence="1">
    <location>
        <begin position="35"/>
        <end position="56"/>
    </location>
</feature>
<evidence type="ECO:0000256" key="1">
    <source>
        <dbReference type="SAM" id="Phobius"/>
    </source>
</evidence>
<evidence type="ECO:0000259" key="2">
    <source>
        <dbReference type="Pfam" id="PF15055"/>
    </source>
</evidence>
<name>A0A1S8A5G8_ROSNE</name>
<protein>
    <submittedName>
        <fullName evidence="3">Putative exosome complex exonuclease</fullName>
    </submittedName>
</protein>
<keyword evidence="1" id="KW-0812">Transmembrane</keyword>
<evidence type="ECO:0000313" key="3">
    <source>
        <dbReference type="EMBL" id="GAW25311.1"/>
    </source>
</evidence>
<keyword evidence="1" id="KW-1133">Transmembrane helix</keyword>
<organism evidence="3">
    <name type="scientific">Rosellinia necatrix</name>
    <name type="common">White root-rot fungus</name>
    <dbReference type="NCBI Taxonomy" id="77044"/>
    <lineage>
        <taxon>Eukaryota</taxon>
        <taxon>Fungi</taxon>
        <taxon>Dikarya</taxon>
        <taxon>Ascomycota</taxon>
        <taxon>Pezizomycotina</taxon>
        <taxon>Sordariomycetes</taxon>
        <taxon>Xylariomycetidae</taxon>
        <taxon>Xylariales</taxon>
        <taxon>Xylariaceae</taxon>
        <taxon>Rosellinia</taxon>
    </lineage>
</organism>
<reference evidence="3" key="1">
    <citation type="submission" date="2016-03" db="EMBL/GenBank/DDBJ databases">
        <title>Draft genome sequence of Rosellinia necatrix.</title>
        <authorList>
            <person name="Kanematsu S."/>
        </authorList>
    </citation>
    <scope>NUCLEOTIDE SEQUENCE [LARGE SCALE GENOMIC DNA]</scope>
    <source>
        <strain evidence="3">W97</strain>
    </source>
</reference>
<sequence length="96" mass="10516">MAKDKVPSVGSLDKPENLDVLLKEDRGDDCLPCRIVGGGAFIGLAAYSYFSGNAQLERQQAKILTSKSMFGMRSRKFGIATTSLGLAWLGIWRLFM</sequence>
<feature type="transmembrane region" description="Helical" evidence="1">
    <location>
        <begin position="77"/>
        <end position="95"/>
    </location>
</feature>
<keyword evidence="3" id="KW-0540">Nuclease</keyword>
<keyword evidence="3" id="KW-0378">Hydrolase</keyword>